<comment type="caution">
    <text evidence="1">The sequence shown here is derived from an EMBL/GenBank/DDBJ whole genome shotgun (WGS) entry which is preliminary data.</text>
</comment>
<keyword evidence="2" id="KW-1185">Reference proteome</keyword>
<sequence length="296" mass="32868">MADPPHVPYLNHLVSLPVLLFSQAEEADDTNSLNAMIDVMKVTAPDLKHGPPNMRPAVQSFYDFETPLSTANAAAIASELEEARPDGYVHLFRKLTTQVVLNVKAALVTEEIETRVPYQNLAFFLDTCYNELGRDEEREDIREVFLGAMTAVKAKNDVDHREHVTPNVAHFLKVEESDPEAIGAGMRKFLEVLVIPLDGALLSSMERFGFVQQHASMSDLIDKVARPSPDQGGYMANRDHLQLLRMLKQGEDPKSSVMSSLLRKTASGLEVALRGNVWEAQLVIGLAILDFTENDD</sequence>
<dbReference type="EMBL" id="JAVRRT010000009">
    <property type="protein sequence ID" value="KAK5168617.1"/>
    <property type="molecule type" value="Genomic_DNA"/>
</dbReference>
<evidence type="ECO:0000313" key="2">
    <source>
        <dbReference type="Proteomes" id="UP001337655"/>
    </source>
</evidence>
<dbReference type="AlphaFoldDB" id="A0AAV9PAG1"/>
<dbReference type="GeneID" id="89927266"/>
<proteinExistence type="predicted"/>
<gene>
    <name evidence="1" type="ORF">LTR77_005926</name>
</gene>
<organism evidence="1 2">
    <name type="scientific">Saxophila tyrrhenica</name>
    <dbReference type="NCBI Taxonomy" id="1690608"/>
    <lineage>
        <taxon>Eukaryota</taxon>
        <taxon>Fungi</taxon>
        <taxon>Dikarya</taxon>
        <taxon>Ascomycota</taxon>
        <taxon>Pezizomycotina</taxon>
        <taxon>Dothideomycetes</taxon>
        <taxon>Dothideomycetidae</taxon>
        <taxon>Mycosphaerellales</taxon>
        <taxon>Extremaceae</taxon>
        <taxon>Saxophila</taxon>
    </lineage>
</organism>
<accession>A0AAV9PAG1</accession>
<dbReference type="Proteomes" id="UP001337655">
    <property type="component" value="Unassembled WGS sequence"/>
</dbReference>
<reference evidence="1 2" key="1">
    <citation type="submission" date="2023-08" db="EMBL/GenBank/DDBJ databases">
        <title>Black Yeasts Isolated from many extreme environments.</title>
        <authorList>
            <person name="Coleine C."/>
            <person name="Stajich J.E."/>
            <person name="Selbmann L."/>
        </authorList>
    </citation>
    <scope>NUCLEOTIDE SEQUENCE [LARGE SCALE GENOMIC DNA]</scope>
    <source>
        <strain evidence="1 2">CCFEE 5935</strain>
    </source>
</reference>
<protein>
    <submittedName>
        <fullName evidence="1">Uncharacterized protein</fullName>
    </submittedName>
</protein>
<name>A0AAV9PAG1_9PEZI</name>
<evidence type="ECO:0000313" key="1">
    <source>
        <dbReference type="EMBL" id="KAK5168617.1"/>
    </source>
</evidence>
<dbReference type="RefSeq" id="XP_064658083.1">
    <property type="nucleotide sequence ID" value="XM_064803168.1"/>
</dbReference>